<evidence type="ECO:0000313" key="2">
    <source>
        <dbReference type="Proteomes" id="UP000271683"/>
    </source>
</evidence>
<organism evidence="1 2">
    <name type="scientific">Couchioplanes caeruleus</name>
    <dbReference type="NCBI Taxonomy" id="56438"/>
    <lineage>
        <taxon>Bacteria</taxon>
        <taxon>Bacillati</taxon>
        <taxon>Actinomycetota</taxon>
        <taxon>Actinomycetes</taxon>
        <taxon>Micromonosporales</taxon>
        <taxon>Micromonosporaceae</taxon>
        <taxon>Couchioplanes</taxon>
    </lineage>
</organism>
<evidence type="ECO:0000313" key="1">
    <source>
        <dbReference type="EMBL" id="ROP30952.1"/>
    </source>
</evidence>
<protein>
    <submittedName>
        <fullName evidence="1">Uncharacterized protein</fullName>
    </submittedName>
</protein>
<sequence>MASLASLVTVSARQGACWRQCKGCTNLAPLAPAETHCRGCRAGHRPVSARRTLRAA</sequence>
<dbReference type="AlphaFoldDB" id="A0A3N1GL05"/>
<comment type="caution">
    <text evidence="1">The sequence shown here is derived from an EMBL/GenBank/DDBJ whole genome shotgun (WGS) entry which is preliminary data.</text>
</comment>
<accession>A0A3N1GL05</accession>
<name>A0A3N1GL05_9ACTN</name>
<proteinExistence type="predicted"/>
<reference evidence="1 2" key="1">
    <citation type="submission" date="2018-11" db="EMBL/GenBank/DDBJ databases">
        <title>Sequencing the genomes of 1000 actinobacteria strains.</title>
        <authorList>
            <person name="Klenk H.-P."/>
        </authorList>
    </citation>
    <scope>NUCLEOTIDE SEQUENCE [LARGE SCALE GENOMIC DNA]</scope>
    <source>
        <strain evidence="1 2">DSM 43634</strain>
    </source>
</reference>
<dbReference type="EMBL" id="RJKL01000001">
    <property type="protein sequence ID" value="ROP30952.1"/>
    <property type="molecule type" value="Genomic_DNA"/>
</dbReference>
<dbReference type="Proteomes" id="UP000271683">
    <property type="component" value="Unassembled WGS sequence"/>
</dbReference>
<gene>
    <name evidence="1" type="ORF">EDD30_3837</name>
</gene>